<dbReference type="Proteomes" id="UP000267251">
    <property type="component" value="Unassembled WGS sequence"/>
</dbReference>
<dbReference type="Gene3D" id="1.10.510.10">
    <property type="entry name" value="Transferase(Phosphotransferase) domain 1"/>
    <property type="match status" value="1"/>
</dbReference>
<gene>
    <name evidence="2" type="ORF">BJ684DRAFT_20740</name>
</gene>
<dbReference type="AlphaFoldDB" id="A0A4P9Y1N4"/>
<protein>
    <submittedName>
        <fullName evidence="2">Kinase-like domain-containing protein</fullName>
    </submittedName>
</protein>
<feature type="domain" description="Protein kinase" evidence="1">
    <location>
        <begin position="27"/>
        <end position="326"/>
    </location>
</feature>
<dbReference type="EMBL" id="KZ988222">
    <property type="protein sequence ID" value="RKP12738.1"/>
    <property type="molecule type" value="Genomic_DNA"/>
</dbReference>
<dbReference type="SMART" id="SM00220">
    <property type="entry name" value="S_TKc"/>
    <property type="match status" value="1"/>
</dbReference>
<dbReference type="SUPFAM" id="SSF56112">
    <property type="entry name" value="Protein kinase-like (PK-like)"/>
    <property type="match status" value="1"/>
</dbReference>
<dbReference type="Pfam" id="PF00069">
    <property type="entry name" value="Pkinase"/>
    <property type="match status" value="1"/>
</dbReference>
<keyword evidence="2" id="KW-0418">Kinase</keyword>
<evidence type="ECO:0000313" key="2">
    <source>
        <dbReference type="EMBL" id="RKP12738.1"/>
    </source>
</evidence>
<dbReference type="PROSITE" id="PS50011">
    <property type="entry name" value="PROTEIN_KINASE_DOM"/>
    <property type="match status" value="1"/>
</dbReference>
<evidence type="ECO:0000313" key="3">
    <source>
        <dbReference type="Proteomes" id="UP000267251"/>
    </source>
</evidence>
<dbReference type="PROSITE" id="PS00108">
    <property type="entry name" value="PROTEIN_KINASE_ST"/>
    <property type="match status" value="1"/>
</dbReference>
<keyword evidence="3" id="KW-1185">Reference proteome</keyword>
<evidence type="ECO:0000259" key="1">
    <source>
        <dbReference type="PROSITE" id="PS50011"/>
    </source>
</evidence>
<dbReference type="InterPro" id="IPR000719">
    <property type="entry name" value="Prot_kinase_dom"/>
</dbReference>
<accession>A0A4P9Y1N4</accession>
<sequence length="335" mass="37393">MPRLNLRSFVSLKSSFSKGTTPPLCPYSIWKHIAAGTSGTVYEGLWPTHSTLPEVSVAIKKVPKFQRNQSRSPSRTLSSQFRHEVVAMVTAHAAAHLGVIQPYDVYLNDPDHWVLIMEKAKGNLLDLLANRQDLQKFYPSAAPPSYPIPEAVIRSVYDQPITTLTTLNDRGIVHRDIKPENLLYSCSESGCTVKITDFAGATLTSKQNFPPRSLITPEMLPLCLLSLKCITVKHLKTMDVYTLMASIYDAHIYDPSVEKKPTSKAKSTFGLGISMASSYVKREWKDGKVGSRHVSKELIALFNAVLLEENWKKSPQTFGELSHLFDAWKKASLAF</sequence>
<dbReference type="GO" id="GO:0005634">
    <property type="term" value="C:nucleus"/>
    <property type="evidence" value="ECO:0007669"/>
    <property type="project" value="TreeGrafter"/>
</dbReference>
<dbReference type="GO" id="GO:0005524">
    <property type="term" value="F:ATP binding"/>
    <property type="evidence" value="ECO:0007669"/>
    <property type="project" value="InterPro"/>
</dbReference>
<reference evidence="3" key="1">
    <citation type="journal article" date="2018" name="Nat. Microbiol.">
        <title>Leveraging single-cell genomics to expand the fungal tree of life.</title>
        <authorList>
            <person name="Ahrendt S.R."/>
            <person name="Quandt C.A."/>
            <person name="Ciobanu D."/>
            <person name="Clum A."/>
            <person name="Salamov A."/>
            <person name="Andreopoulos B."/>
            <person name="Cheng J.F."/>
            <person name="Woyke T."/>
            <person name="Pelin A."/>
            <person name="Henrissat B."/>
            <person name="Reynolds N.K."/>
            <person name="Benny G.L."/>
            <person name="Smith M.E."/>
            <person name="James T.Y."/>
            <person name="Grigoriev I.V."/>
        </authorList>
    </citation>
    <scope>NUCLEOTIDE SEQUENCE [LARGE SCALE GENOMIC DNA]</scope>
</reference>
<dbReference type="InterPro" id="IPR008271">
    <property type="entry name" value="Ser/Thr_kinase_AS"/>
</dbReference>
<dbReference type="GO" id="GO:0005737">
    <property type="term" value="C:cytoplasm"/>
    <property type="evidence" value="ECO:0007669"/>
    <property type="project" value="TreeGrafter"/>
</dbReference>
<dbReference type="GO" id="GO:0044773">
    <property type="term" value="P:mitotic DNA damage checkpoint signaling"/>
    <property type="evidence" value="ECO:0007669"/>
    <property type="project" value="TreeGrafter"/>
</dbReference>
<dbReference type="PANTHER" id="PTHR44167:SF18">
    <property type="entry name" value="PROTEIN KINASE DOMAIN-CONTAINING PROTEIN"/>
    <property type="match status" value="1"/>
</dbReference>
<keyword evidence="2" id="KW-0808">Transferase</keyword>
<proteinExistence type="predicted"/>
<dbReference type="GO" id="GO:0004674">
    <property type="term" value="F:protein serine/threonine kinase activity"/>
    <property type="evidence" value="ECO:0007669"/>
    <property type="project" value="TreeGrafter"/>
</dbReference>
<organism evidence="2 3">
    <name type="scientific">Piptocephalis cylindrospora</name>
    <dbReference type="NCBI Taxonomy" id="1907219"/>
    <lineage>
        <taxon>Eukaryota</taxon>
        <taxon>Fungi</taxon>
        <taxon>Fungi incertae sedis</taxon>
        <taxon>Zoopagomycota</taxon>
        <taxon>Zoopagomycotina</taxon>
        <taxon>Zoopagomycetes</taxon>
        <taxon>Zoopagales</taxon>
        <taxon>Piptocephalidaceae</taxon>
        <taxon>Piptocephalis</taxon>
    </lineage>
</organism>
<dbReference type="OrthoDB" id="5569250at2759"/>
<dbReference type="PANTHER" id="PTHR44167">
    <property type="entry name" value="OVARIAN-SPECIFIC SERINE/THREONINE-PROTEIN KINASE LOK-RELATED"/>
    <property type="match status" value="1"/>
</dbReference>
<dbReference type="InterPro" id="IPR011009">
    <property type="entry name" value="Kinase-like_dom_sf"/>
</dbReference>
<name>A0A4P9Y1N4_9FUNG</name>
<dbReference type="Gene3D" id="3.30.200.20">
    <property type="entry name" value="Phosphorylase Kinase, domain 1"/>
    <property type="match status" value="1"/>
</dbReference>